<protein>
    <recommendedName>
        <fullName evidence="3">YbjN domain-containing protein</fullName>
    </recommendedName>
</protein>
<dbReference type="Gene3D" id="3.30.1460.10">
    <property type="match status" value="1"/>
</dbReference>
<dbReference type="EMBL" id="QGEG01000004">
    <property type="protein sequence ID" value="PWL37596.1"/>
    <property type="molecule type" value="Genomic_DNA"/>
</dbReference>
<proteinExistence type="predicted"/>
<dbReference type="OrthoDB" id="571431at2"/>
<dbReference type="AlphaFoldDB" id="A0A316KVG9"/>
<gene>
    <name evidence="1" type="ORF">DKG77_14935</name>
</gene>
<dbReference type="RefSeq" id="WP_109664689.1">
    <property type="nucleotide sequence ID" value="NZ_QGEG01000004.1"/>
</dbReference>
<sequence>MRNIITTLVLLFTVGVTYSQEMTSAKLVELIEQEADTVKVNGNSIQFLIKENMLICIYDENANRMRIISPIIKREEIGEEELLNAFVANFHSALDVKYALSDEIIWSVFTHPLAELSEHQVVDAINQVYSAAVTFGSSYSSTNIVFPGNTKKAEKPKPKVLKKI</sequence>
<dbReference type="SUPFAM" id="SSF69635">
    <property type="entry name" value="Type III secretory system chaperone-like"/>
    <property type="match status" value="1"/>
</dbReference>
<evidence type="ECO:0008006" key="3">
    <source>
        <dbReference type="Google" id="ProtNLM"/>
    </source>
</evidence>
<dbReference type="Proteomes" id="UP000245762">
    <property type="component" value="Unassembled WGS sequence"/>
</dbReference>
<keyword evidence="2" id="KW-1185">Reference proteome</keyword>
<organism evidence="1 2">
    <name type="scientific">Flagellimonas aquimarina</name>
    <dbReference type="NCBI Taxonomy" id="2201895"/>
    <lineage>
        <taxon>Bacteria</taxon>
        <taxon>Pseudomonadati</taxon>
        <taxon>Bacteroidota</taxon>
        <taxon>Flavobacteriia</taxon>
        <taxon>Flavobacteriales</taxon>
        <taxon>Flavobacteriaceae</taxon>
        <taxon>Flagellimonas</taxon>
    </lineage>
</organism>
<evidence type="ECO:0000313" key="1">
    <source>
        <dbReference type="EMBL" id="PWL37596.1"/>
    </source>
</evidence>
<reference evidence="1 2" key="1">
    <citation type="submission" date="2018-05" db="EMBL/GenBank/DDBJ databases">
        <title>Complete genome sequence of Flagellimonas aquimarina ECD12 isolated from seaweed Ecklonia cava.</title>
        <authorList>
            <person name="Choi S."/>
            <person name="Seong C."/>
        </authorList>
    </citation>
    <scope>NUCLEOTIDE SEQUENCE [LARGE SCALE GENOMIC DNA]</scope>
    <source>
        <strain evidence="1 2">ECD12</strain>
    </source>
</reference>
<comment type="caution">
    <text evidence="1">The sequence shown here is derived from an EMBL/GenBank/DDBJ whole genome shotgun (WGS) entry which is preliminary data.</text>
</comment>
<accession>A0A316KVG9</accession>
<name>A0A316KVG9_9FLAO</name>
<evidence type="ECO:0000313" key="2">
    <source>
        <dbReference type="Proteomes" id="UP000245762"/>
    </source>
</evidence>